<comment type="caution">
    <text evidence="1">The sequence shown here is derived from an EMBL/GenBank/DDBJ whole genome shotgun (WGS) entry which is preliminary data.</text>
</comment>
<keyword evidence="2" id="KW-1185">Reference proteome</keyword>
<organism evidence="1 2">
    <name type="scientific">Racocetra persica</name>
    <dbReference type="NCBI Taxonomy" id="160502"/>
    <lineage>
        <taxon>Eukaryota</taxon>
        <taxon>Fungi</taxon>
        <taxon>Fungi incertae sedis</taxon>
        <taxon>Mucoromycota</taxon>
        <taxon>Glomeromycotina</taxon>
        <taxon>Glomeromycetes</taxon>
        <taxon>Diversisporales</taxon>
        <taxon>Gigasporaceae</taxon>
        <taxon>Racocetra</taxon>
    </lineage>
</organism>
<proteinExistence type="predicted"/>
<accession>A0ACA9SYE0</accession>
<protein>
    <submittedName>
        <fullName evidence="1">28213_t:CDS:1</fullName>
    </submittedName>
</protein>
<dbReference type="EMBL" id="CAJVQC010170394">
    <property type="protein sequence ID" value="CAG8850368.1"/>
    <property type="molecule type" value="Genomic_DNA"/>
</dbReference>
<feature type="non-terminal residue" evidence="1">
    <location>
        <position position="57"/>
    </location>
</feature>
<reference evidence="1" key="1">
    <citation type="submission" date="2021-06" db="EMBL/GenBank/DDBJ databases">
        <authorList>
            <person name="Kallberg Y."/>
            <person name="Tangrot J."/>
            <person name="Rosling A."/>
        </authorList>
    </citation>
    <scope>NUCLEOTIDE SEQUENCE</scope>
    <source>
        <strain evidence="1">MA461A</strain>
    </source>
</reference>
<gene>
    <name evidence="1" type="ORF">RPERSI_LOCUS36055</name>
</gene>
<feature type="non-terminal residue" evidence="1">
    <location>
        <position position="1"/>
    </location>
</feature>
<evidence type="ECO:0000313" key="1">
    <source>
        <dbReference type="EMBL" id="CAG8850368.1"/>
    </source>
</evidence>
<sequence length="57" mass="6499">TIVRIKLVHQTIKEESNLFIVWAVGVYPTIFEKDCFFSVGGKIIPGFYAGNKRLKIL</sequence>
<name>A0ACA9SYE0_9GLOM</name>
<evidence type="ECO:0000313" key="2">
    <source>
        <dbReference type="Proteomes" id="UP000789920"/>
    </source>
</evidence>
<dbReference type="Proteomes" id="UP000789920">
    <property type="component" value="Unassembled WGS sequence"/>
</dbReference>